<evidence type="ECO:0000313" key="3">
    <source>
        <dbReference type="EMBL" id="CAD2188176.1"/>
    </source>
</evidence>
<feature type="compositionally biased region" description="Low complexity" evidence="1">
    <location>
        <begin position="60"/>
        <end position="86"/>
    </location>
</feature>
<name>A0A6V7WMI1_MELEN</name>
<feature type="compositionally biased region" description="Basic and acidic residues" evidence="1">
    <location>
        <begin position="13"/>
        <end position="24"/>
    </location>
</feature>
<gene>
    <name evidence="2" type="ORF">MENT_LOCUS32337</name>
    <name evidence="3" type="ORF">MENT_LOCUS40809</name>
    <name evidence="4" type="ORF">MENT_LOCUS62762</name>
</gene>
<dbReference type="Proteomes" id="UP000580250">
    <property type="component" value="Unassembled WGS sequence"/>
</dbReference>
<feature type="region of interest" description="Disordered" evidence="1">
    <location>
        <begin position="1"/>
        <end position="24"/>
    </location>
</feature>
<accession>A0A6V7WMI1</accession>
<organism evidence="3 5">
    <name type="scientific">Meloidogyne enterolobii</name>
    <name type="common">Root-knot nematode worm</name>
    <name type="synonym">Meloidogyne mayaguensis</name>
    <dbReference type="NCBI Taxonomy" id="390850"/>
    <lineage>
        <taxon>Eukaryota</taxon>
        <taxon>Metazoa</taxon>
        <taxon>Ecdysozoa</taxon>
        <taxon>Nematoda</taxon>
        <taxon>Chromadorea</taxon>
        <taxon>Rhabditida</taxon>
        <taxon>Tylenchina</taxon>
        <taxon>Tylenchomorpha</taxon>
        <taxon>Tylenchoidea</taxon>
        <taxon>Meloidogynidae</taxon>
        <taxon>Meloidogyninae</taxon>
        <taxon>Meloidogyne</taxon>
    </lineage>
</organism>
<evidence type="ECO:0000313" key="4">
    <source>
        <dbReference type="EMBL" id="CAD2208693.1"/>
    </source>
</evidence>
<sequence>MSESNKVAPAENKVAENQEKKNETIKEVKIKCKGNCVSELKNSLEGIKEAVMLLVEKQQQENSTEETSSNNTEEIPIQQHFRGGQQFRGAQQFRGGRGFRGGRRIRFFEPYAYDNNNHDRYRRAGSLGPRRY</sequence>
<proteinExistence type="predicted"/>
<protein>
    <submittedName>
        <fullName evidence="3">Uncharacterized protein</fullName>
    </submittedName>
</protein>
<dbReference type="EMBL" id="CAJEWN010003829">
    <property type="protein sequence ID" value="CAD2208693.1"/>
    <property type="molecule type" value="Genomic_DNA"/>
</dbReference>
<comment type="caution">
    <text evidence="3">The sequence shown here is derived from an EMBL/GenBank/DDBJ whole genome shotgun (WGS) entry which is preliminary data.</text>
</comment>
<evidence type="ECO:0000313" key="2">
    <source>
        <dbReference type="EMBL" id="CAD2180274.1"/>
    </source>
</evidence>
<reference evidence="3 5" key="1">
    <citation type="submission" date="2020-08" db="EMBL/GenBank/DDBJ databases">
        <authorList>
            <person name="Koutsovoulos G."/>
            <person name="Danchin GJ E."/>
        </authorList>
    </citation>
    <scope>NUCLEOTIDE SEQUENCE [LARGE SCALE GENOMIC DNA]</scope>
</reference>
<feature type="region of interest" description="Disordered" evidence="1">
    <location>
        <begin position="58"/>
        <end position="86"/>
    </location>
</feature>
<dbReference type="EMBL" id="CAJEWN010000366">
    <property type="protein sequence ID" value="CAD2180274.1"/>
    <property type="molecule type" value="Genomic_DNA"/>
</dbReference>
<dbReference type="EMBL" id="CAJEWN010000678">
    <property type="protein sequence ID" value="CAD2188176.1"/>
    <property type="molecule type" value="Genomic_DNA"/>
</dbReference>
<dbReference type="AlphaFoldDB" id="A0A6V7WMI1"/>
<evidence type="ECO:0000313" key="5">
    <source>
        <dbReference type="Proteomes" id="UP000580250"/>
    </source>
</evidence>
<evidence type="ECO:0000256" key="1">
    <source>
        <dbReference type="SAM" id="MobiDB-lite"/>
    </source>
</evidence>